<keyword evidence="1 3" id="KW-0420">Kringle</keyword>
<dbReference type="Pfam" id="PF00051">
    <property type="entry name" value="Kringle"/>
    <property type="match status" value="2"/>
</dbReference>
<evidence type="ECO:0008006" key="10">
    <source>
        <dbReference type="Google" id="ProtNLM"/>
    </source>
</evidence>
<dbReference type="InterPro" id="IPR018056">
    <property type="entry name" value="Kringle_CS"/>
</dbReference>
<dbReference type="InterPro" id="IPR035914">
    <property type="entry name" value="Sperma_CUB_dom_sf"/>
</dbReference>
<dbReference type="InterPro" id="IPR038178">
    <property type="entry name" value="Kringle_sf"/>
</dbReference>
<dbReference type="SMART" id="SM00130">
    <property type="entry name" value="KR"/>
    <property type="match status" value="2"/>
</dbReference>
<feature type="domain" description="Kringle" evidence="7">
    <location>
        <begin position="117"/>
        <end position="194"/>
    </location>
</feature>
<keyword evidence="9" id="KW-1185">Reference proteome</keyword>
<dbReference type="InterPro" id="IPR050759">
    <property type="entry name" value="Serine_protease_kringle"/>
</dbReference>
<dbReference type="GO" id="GO:0005102">
    <property type="term" value="F:signaling receptor binding"/>
    <property type="evidence" value="ECO:0007669"/>
    <property type="project" value="TreeGrafter"/>
</dbReference>
<dbReference type="Gene3D" id="2.40.20.10">
    <property type="entry name" value="Plasminogen Kringle 4"/>
    <property type="match status" value="2"/>
</dbReference>
<evidence type="ECO:0000313" key="9">
    <source>
        <dbReference type="Proteomes" id="UP000749559"/>
    </source>
</evidence>
<feature type="domain" description="Kringle" evidence="7">
    <location>
        <begin position="33"/>
        <end position="109"/>
    </location>
</feature>
<comment type="caution">
    <text evidence="8">The sequence shown here is derived from an EMBL/GenBank/DDBJ whole genome shotgun (WGS) entry which is preliminary data.</text>
</comment>
<evidence type="ECO:0000256" key="3">
    <source>
        <dbReference type="PROSITE-ProRule" id="PRU00121"/>
    </source>
</evidence>
<dbReference type="Proteomes" id="UP000749559">
    <property type="component" value="Unassembled WGS sequence"/>
</dbReference>
<feature type="compositionally biased region" description="Polar residues" evidence="4">
    <location>
        <begin position="130"/>
        <end position="150"/>
    </location>
</feature>
<proteinExistence type="predicted"/>
<evidence type="ECO:0000256" key="5">
    <source>
        <dbReference type="SAM" id="SignalP"/>
    </source>
</evidence>
<dbReference type="CDD" id="cd00108">
    <property type="entry name" value="KR"/>
    <property type="match status" value="2"/>
</dbReference>
<sequence length="297" mass="33286">MQNLFIIAFIAIGLLSDVQAIEYYAECKTDTLGNEYQGKLSVTRSGKTCQRWNRQSPHEHSRNDTSTFPDDNLKDANNYCRNPDNEPEGLWCYTTDSNTRWEYCNVQQCECKTATLGKAYQGKISSTRSGKTCQRWDSQSPHGHGNNNDPSKFPDDNLKDANNYCRNPDNEPEGPWCYTTDSNTRWEYCNVKQCGQCGGTLSGTGEFSSTCVGNVEHNYPNGANCLWTINAESGSSVKLIFNIFHLEGGSDCKYDYVEVYGDQRLVGRYCGKTPPPTLTSTVSFGKVSTHHSLARDD</sequence>
<dbReference type="PRINTS" id="PR00018">
    <property type="entry name" value="KRINGLE"/>
</dbReference>
<dbReference type="OrthoDB" id="5917794at2759"/>
<dbReference type="Gene3D" id="2.60.120.290">
    <property type="entry name" value="Spermadhesin, CUB domain"/>
    <property type="match status" value="1"/>
</dbReference>
<evidence type="ECO:0000259" key="7">
    <source>
        <dbReference type="PROSITE" id="PS50070"/>
    </source>
</evidence>
<dbReference type="PANTHER" id="PTHR24261">
    <property type="entry name" value="PLASMINOGEN-RELATED"/>
    <property type="match status" value="1"/>
</dbReference>
<accession>A0A8S4Q550</accession>
<name>A0A8S4Q550_OWEFU</name>
<evidence type="ECO:0000256" key="4">
    <source>
        <dbReference type="SAM" id="MobiDB-lite"/>
    </source>
</evidence>
<feature type="chain" id="PRO_5035865095" description="Plasminogen" evidence="5">
    <location>
        <begin position="21"/>
        <end position="297"/>
    </location>
</feature>
<dbReference type="InterPro" id="IPR013806">
    <property type="entry name" value="Kringle-like"/>
</dbReference>
<evidence type="ECO:0000313" key="8">
    <source>
        <dbReference type="EMBL" id="CAH1799471.1"/>
    </source>
</evidence>
<feature type="domain" description="CUB" evidence="6">
    <location>
        <begin position="197"/>
        <end position="297"/>
    </location>
</feature>
<dbReference type="PROSITE" id="PS01180">
    <property type="entry name" value="CUB"/>
    <property type="match status" value="1"/>
</dbReference>
<dbReference type="PROSITE" id="PS50070">
    <property type="entry name" value="KRINGLE_2"/>
    <property type="match status" value="2"/>
</dbReference>
<dbReference type="GO" id="GO:0004175">
    <property type="term" value="F:endopeptidase activity"/>
    <property type="evidence" value="ECO:0007669"/>
    <property type="project" value="TreeGrafter"/>
</dbReference>
<keyword evidence="2" id="KW-1015">Disulfide bond</keyword>
<feature type="signal peptide" evidence="5">
    <location>
        <begin position="1"/>
        <end position="20"/>
    </location>
</feature>
<dbReference type="PANTHER" id="PTHR24261:SF7">
    <property type="entry name" value="KRINGLE DOMAIN-CONTAINING PROTEIN"/>
    <property type="match status" value="1"/>
</dbReference>
<organism evidence="8 9">
    <name type="scientific">Owenia fusiformis</name>
    <name type="common">Polychaete worm</name>
    <dbReference type="NCBI Taxonomy" id="6347"/>
    <lineage>
        <taxon>Eukaryota</taxon>
        <taxon>Metazoa</taxon>
        <taxon>Spiralia</taxon>
        <taxon>Lophotrochozoa</taxon>
        <taxon>Annelida</taxon>
        <taxon>Polychaeta</taxon>
        <taxon>Sedentaria</taxon>
        <taxon>Canalipalpata</taxon>
        <taxon>Sabellida</taxon>
        <taxon>Oweniida</taxon>
        <taxon>Oweniidae</taxon>
        <taxon>Owenia</taxon>
    </lineage>
</organism>
<keyword evidence="5" id="KW-0732">Signal</keyword>
<evidence type="ECO:0000259" key="6">
    <source>
        <dbReference type="PROSITE" id="PS01180"/>
    </source>
</evidence>
<dbReference type="EMBL" id="CAIIXF020000011">
    <property type="protein sequence ID" value="CAH1799471.1"/>
    <property type="molecule type" value="Genomic_DNA"/>
</dbReference>
<dbReference type="CDD" id="cd00041">
    <property type="entry name" value="CUB"/>
    <property type="match status" value="1"/>
</dbReference>
<evidence type="ECO:0000256" key="1">
    <source>
        <dbReference type="ARBA" id="ARBA00022572"/>
    </source>
</evidence>
<evidence type="ECO:0000256" key="2">
    <source>
        <dbReference type="ARBA" id="ARBA00023157"/>
    </source>
</evidence>
<protein>
    <recommendedName>
        <fullName evidence="10">Plasminogen</fullName>
    </recommendedName>
</protein>
<dbReference type="GO" id="GO:0005615">
    <property type="term" value="C:extracellular space"/>
    <property type="evidence" value="ECO:0007669"/>
    <property type="project" value="TreeGrafter"/>
</dbReference>
<dbReference type="SUPFAM" id="SSF49854">
    <property type="entry name" value="Spermadhesin, CUB domain"/>
    <property type="match status" value="1"/>
</dbReference>
<gene>
    <name evidence="8" type="ORF">OFUS_LOCUS23480</name>
</gene>
<dbReference type="SUPFAM" id="SSF57440">
    <property type="entry name" value="Kringle-like"/>
    <property type="match status" value="2"/>
</dbReference>
<feature type="region of interest" description="Disordered" evidence="4">
    <location>
        <begin position="130"/>
        <end position="153"/>
    </location>
</feature>
<dbReference type="AlphaFoldDB" id="A0A8S4Q550"/>
<feature type="region of interest" description="Disordered" evidence="4">
    <location>
        <begin position="51"/>
        <end position="73"/>
    </location>
</feature>
<comment type="caution">
    <text evidence="3">Lacks conserved residue(s) required for the propagation of feature annotation.</text>
</comment>
<dbReference type="Pfam" id="PF00431">
    <property type="entry name" value="CUB"/>
    <property type="match status" value="1"/>
</dbReference>
<dbReference type="InterPro" id="IPR000001">
    <property type="entry name" value="Kringle"/>
</dbReference>
<dbReference type="InterPro" id="IPR000859">
    <property type="entry name" value="CUB_dom"/>
</dbReference>
<dbReference type="PROSITE" id="PS00021">
    <property type="entry name" value="KRINGLE_1"/>
    <property type="match status" value="2"/>
</dbReference>
<reference evidence="8" key="1">
    <citation type="submission" date="2022-03" db="EMBL/GenBank/DDBJ databases">
        <authorList>
            <person name="Martin C."/>
        </authorList>
    </citation>
    <scope>NUCLEOTIDE SEQUENCE</scope>
</reference>
<dbReference type="SMART" id="SM00042">
    <property type="entry name" value="CUB"/>
    <property type="match status" value="1"/>
</dbReference>